<comment type="caution">
    <text evidence="2">The sequence shown here is derived from an EMBL/GenBank/DDBJ whole genome shotgun (WGS) entry which is preliminary data.</text>
</comment>
<dbReference type="InterPro" id="IPR021265">
    <property type="entry name" value="DUF2842"/>
</dbReference>
<sequence>MNARGPYSRRTFPRKARIYGHQHNPVMKIRTRKLIGTFGLLVLVIVWSLAGMVIAQTPWLASSKLYQAIFYVVAGLGWVLPAMPLIAWMSRPDPQP</sequence>
<name>K8P801_9BRAD</name>
<dbReference type="PATRIC" id="fig|883079.3.peg.1185"/>
<accession>K8P801</accession>
<gene>
    <name evidence="2" type="ORF">HMPREF9696_01161</name>
</gene>
<keyword evidence="1" id="KW-1133">Transmembrane helix</keyword>
<evidence type="ECO:0000313" key="2">
    <source>
        <dbReference type="EMBL" id="EKS38692.1"/>
    </source>
</evidence>
<dbReference type="Proteomes" id="UP000001095">
    <property type="component" value="Unassembled WGS sequence"/>
</dbReference>
<reference evidence="2 3" key="1">
    <citation type="submission" date="2012-04" db="EMBL/GenBank/DDBJ databases">
        <title>The Genome Sequence of Afipia clevelandensis ATCC 49720.</title>
        <authorList>
            <consortium name="The Broad Institute Genome Sequencing Platform"/>
            <person name="Earl A."/>
            <person name="Ward D."/>
            <person name="Feldgarden M."/>
            <person name="Gevers D."/>
            <person name="Huys G."/>
            <person name="Walker B."/>
            <person name="Young S.K."/>
            <person name="Zeng Q."/>
            <person name="Gargeya S."/>
            <person name="Fitzgerald M."/>
            <person name="Haas B."/>
            <person name="Abouelleil A."/>
            <person name="Alvarado L."/>
            <person name="Arachchi H.M."/>
            <person name="Berlin A."/>
            <person name="Chapman S.B."/>
            <person name="Goldberg J."/>
            <person name="Griggs A."/>
            <person name="Gujja S."/>
            <person name="Hansen M."/>
            <person name="Howarth C."/>
            <person name="Imamovic A."/>
            <person name="Larimer J."/>
            <person name="McCowen C."/>
            <person name="Montmayeur A."/>
            <person name="Murphy C."/>
            <person name="Neiman D."/>
            <person name="Pearson M."/>
            <person name="Priest M."/>
            <person name="Roberts A."/>
            <person name="Saif S."/>
            <person name="Shea T."/>
            <person name="Sisk P."/>
            <person name="Sykes S."/>
            <person name="Wortman J."/>
            <person name="Nusbaum C."/>
            <person name="Birren B."/>
        </authorList>
    </citation>
    <scope>NUCLEOTIDE SEQUENCE [LARGE SCALE GENOMIC DNA]</scope>
    <source>
        <strain evidence="2 3">ATCC 49720</strain>
    </source>
</reference>
<dbReference type="EMBL" id="AGWY01000006">
    <property type="protein sequence ID" value="EKS38692.1"/>
    <property type="molecule type" value="Genomic_DNA"/>
</dbReference>
<organism evidence="2 3">
    <name type="scientific">Afipia clevelandensis ATCC 49720</name>
    <dbReference type="NCBI Taxonomy" id="883079"/>
    <lineage>
        <taxon>Bacteria</taxon>
        <taxon>Pseudomonadati</taxon>
        <taxon>Pseudomonadota</taxon>
        <taxon>Alphaproteobacteria</taxon>
        <taxon>Hyphomicrobiales</taxon>
        <taxon>Nitrobacteraceae</taxon>
        <taxon>Afipia</taxon>
    </lineage>
</organism>
<proteinExistence type="predicted"/>
<protein>
    <recommendedName>
        <fullName evidence="4">DUF2842 domain-containing protein</fullName>
    </recommendedName>
</protein>
<keyword evidence="1" id="KW-0472">Membrane</keyword>
<feature type="transmembrane region" description="Helical" evidence="1">
    <location>
        <begin position="34"/>
        <end position="56"/>
    </location>
</feature>
<evidence type="ECO:0008006" key="4">
    <source>
        <dbReference type="Google" id="ProtNLM"/>
    </source>
</evidence>
<evidence type="ECO:0000256" key="1">
    <source>
        <dbReference type="SAM" id="Phobius"/>
    </source>
</evidence>
<evidence type="ECO:0000313" key="3">
    <source>
        <dbReference type="Proteomes" id="UP000001095"/>
    </source>
</evidence>
<dbReference type="Pfam" id="PF11003">
    <property type="entry name" value="DUF2842"/>
    <property type="match status" value="1"/>
</dbReference>
<dbReference type="AlphaFoldDB" id="K8P801"/>
<dbReference type="HOGENOM" id="CLU_179280_2_0_5"/>
<feature type="transmembrane region" description="Helical" evidence="1">
    <location>
        <begin position="68"/>
        <end position="88"/>
    </location>
</feature>
<keyword evidence="3" id="KW-1185">Reference proteome</keyword>
<keyword evidence="1" id="KW-0812">Transmembrane</keyword>